<dbReference type="InterPro" id="IPR011013">
    <property type="entry name" value="Gal_mutarotase_sf_dom"/>
</dbReference>
<dbReference type="EMBL" id="BMXG01000010">
    <property type="protein sequence ID" value="GHC02296.1"/>
    <property type="molecule type" value="Genomic_DNA"/>
</dbReference>
<keyword evidence="4 5" id="KW-0119">Carbohydrate metabolism</keyword>
<reference evidence="8" key="1">
    <citation type="journal article" date="2014" name="Int. J. Syst. Evol. Microbiol.">
        <title>Complete genome sequence of Corynebacterium casei LMG S-19264T (=DSM 44701T), isolated from a smear-ripened cheese.</title>
        <authorList>
            <consortium name="US DOE Joint Genome Institute (JGI-PGF)"/>
            <person name="Walter F."/>
            <person name="Albersmeier A."/>
            <person name="Kalinowski J."/>
            <person name="Ruckert C."/>
        </authorList>
    </citation>
    <scope>NUCLEOTIDE SEQUENCE</scope>
    <source>
        <strain evidence="8">KCTC 12870</strain>
    </source>
</reference>
<comment type="catalytic activity">
    <reaction evidence="5">
        <text>alpha-D-glucose = beta-D-glucose</text>
        <dbReference type="Rhea" id="RHEA:10264"/>
        <dbReference type="ChEBI" id="CHEBI:15903"/>
        <dbReference type="ChEBI" id="CHEBI:17925"/>
        <dbReference type="EC" id="5.1.3.3"/>
    </reaction>
</comment>
<dbReference type="EC" id="5.1.3.3" evidence="5"/>
<evidence type="ECO:0000313" key="9">
    <source>
        <dbReference type="Proteomes" id="UP000642829"/>
    </source>
</evidence>
<dbReference type="RefSeq" id="WP_189514383.1">
    <property type="nucleotide sequence ID" value="NZ_BMXG01000010.1"/>
</dbReference>
<evidence type="ECO:0000256" key="3">
    <source>
        <dbReference type="ARBA" id="ARBA00023235"/>
    </source>
</evidence>
<dbReference type="PANTHER" id="PTHR10091:SF0">
    <property type="entry name" value="GALACTOSE MUTAROTASE"/>
    <property type="match status" value="1"/>
</dbReference>
<protein>
    <recommendedName>
        <fullName evidence="5">Aldose 1-epimerase</fullName>
        <ecNumber evidence="5">5.1.3.3</ecNumber>
    </recommendedName>
</protein>
<dbReference type="CDD" id="cd09019">
    <property type="entry name" value="galactose_mutarotase_like"/>
    <property type="match status" value="1"/>
</dbReference>
<dbReference type="Proteomes" id="UP000642829">
    <property type="component" value="Unassembled WGS sequence"/>
</dbReference>
<evidence type="ECO:0000256" key="7">
    <source>
        <dbReference type="PIRSR" id="PIRSR005096-3"/>
    </source>
</evidence>
<dbReference type="Pfam" id="PF01263">
    <property type="entry name" value="Aldose_epim"/>
    <property type="match status" value="1"/>
</dbReference>
<proteinExistence type="inferred from homology"/>
<dbReference type="GO" id="GO:0004034">
    <property type="term" value="F:aldose 1-epimerase activity"/>
    <property type="evidence" value="ECO:0007669"/>
    <property type="project" value="UniProtKB-EC"/>
</dbReference>
<dbReference type="UniPathway" id="UPA00242"/>
<dbReference type="Gene3D" id="2.70.98.10">
    <property type="match status" value="1"/>
</dbReference>
<dbReference type="InterPro" id="IPR015443">
    <property type="entry name" value="Aldose_1-epimerase"/>
</dbReference>
<feature type="binding site" evidence="7">
    <location>
        <begin position="180"/>
        <end position="182"/>
    </location>
    <ligand>
        <name>beta-D-galactose</name>
        <dbReference type="ChEBI" id="CHEBI:27667"/>
    </ligand>
</feature>
<dbReference type="SUPFAM" id="SSF74650">
    <property type="entry name" value="Galactose mutarotase-like"/>
    <property type="match status" value="1"/>
</dbReference>
<feature type="active site" description="Proton acceptor" evidence="6">
    <location>
        <position position="311"/>
    </location>
</feature>
<dbReference type="PIRSF" id="PIRSF005096">
    <property type="entry name" value="GALM"/>
    <property type="match status" value="1"/>
</dbReference>
<reference evidence="8" key="2">
    <citation type="submission" date="2020-09" db="EMBL/GenBank/DDBJ databases">
        <authorList>
            <person name="Sun Q."/>
            <person name="Kim S."/>
        </authorList>
    </citation>
    <scope>NUCLEOTIDE SEQUENCE</scope>
    <source>
        <strain evidence="8">KCTC 12870</strain>
    </source>
</reference>
<sequence>MTITSRPYGALPSGEPVKLFTLTNERGMTVSITDFGGIVVSIEVPDRNGILADVVLGKPDFAGYFAGHPHMGAIAGRVAGRLTGGRFTLDGVDYQLALNNGANHLHGGLKGFDKELWLSSVITEDGQEKLRLRHRDLDGANGYPGNVDCQVDYAVTSDNELRIDYQFVTDKATPLVVTNHSYFNLKGQGEGQILDHEVQIFAHECALADDEMTLLSKKVLVDGTASDFREPAVIGDRVDRLHQGHGDGYFLPDGRTIEPRLVARVREAHTGRVLETLTTEPYIQFYTGSQMEEGEPGKTGSYGKHSAFCLEAQEYPDAVNAPDLGVGVLRPGEDFRSTTIYRFSAE</sequence>
<comment type="caution">
    <text evidence="8">The sequence shown here is derived from an EMBL/GenBank/DDBJ whole genome shotgun (WGS) entry which is preliminary data.</text>
</comment>
<accession>A0A8J3DHV8</accession>
<dbReference type="InterPro" id="IPR014718">
    <property type="entry name" value="GH-type_carb-bd"/>
</dbReference>
<feature type="active site" description="Proton donor" evidence="6">
    <location>
        <position position="180"/>
    </location>
</feature>
<evidence type="ECO:0000256" key="6">
    <source>
        <dbReference type="PIRSR" id="PIRSR005096-1"/>
    </source>
</evidence>
<dbReference type="GO" id="GO:0030246">
    <property type="term" value="F:carbohydrate binding"/>
    <property type="evidence" value="ECO:0007669"/>
    <property type="project" value="InterPro"/>
</dbReference>
<evidence type="ECO:0000313" key="8">
    <source>
        <dbReference type="EMBL" id="GHC02296.1"/>
    </source>
</evidence>
<organism evidence="8 9">
    <name type="scientific">Cerasicoccus arenae</name>
    <dbReference type="NCBI Taxonomy" id="424488"/>
    <lineage>
        <taxon>Bacteria</taxon>
        <taxon>Pseudomonadati</taxon>
        <taxon>Verrucomicrobiota</taxon>
        <taxon>Opitutia</taxon>
        <taxon>Puniceicoccales</taxon>
        <taxon>Cerasicoccaceae</taxon>
        <taxon>Cerasicoccus</taxon>
    </lineage>
</organism>
<evidence type="ECO:0000256" key="2">
    <source>
        <dbReference type="ARBA" id="ARBA00006206"/>
    </source>
</evidence>
<name>A0A8J3DHV8_9BACT</name>
<dbReference type="AlphaFoldDB" id="A0A8J3DHV8"/>
<dbReference type="PANTHER" id="PTHR10091">
    <property type="entry name" value="ALDOSE-1-EPIMERASE"/>
    <property type="match status" value="1"/>
</dbReference>
<comment type="pathway">
    <text evidence="1 5">Carbohydrate metabolism; hexose metabolism.</text>
</comment>
<dbReference type="GO" id="GO:0033499">
    <property type="term" value="P:galactose catabolic process via UDP-galactose, Leloir pathway"/>
    <property type="evidence" value="ECO:0007669"/>
    <property type="project" value="TreeGrafter"/>
</dbReference>
<dbReference type="InterPro" id="IPR008183">
    <property type="entry name" value="Aldose_1/G6P_1-epimerase"/>
</dbReference>
<dbReference type="InterPro" id="IPR047215">
    <property type="entry name" value="Galactose_mutarotase-like"/>
</dbReference>
<keyword evidence="9" id="KW-1185">Reference proteome</keyword>
<evidence type="ECO:0000256" key="5">
    <source>
        <dbReference type="PIRNR" id="PIRNR005096"/>
    </source>
</evidence>
<comment type="similarity">
    <text evidence="2 5">Belongs to the aldose epimerase family.</text>
</comment>
<evidence type="ECO:0000256" key="1">
    <source>
        <dbReference type="ARBA" id="ARBA00005028"/>
    </source>
</evidence>
<gene>
    <name evidence="8" type="primary">galM</name>
    <name evidence="8" type="ORF">GCM10007047_18550</name>
</gene>
<dbReference type="GO" id="GO:0006006">
    <property type="term" value="P:glucose metabolic process"/>
    <property type="evidence" value="ECO:0007669"/>
    <property type="project" value="TreeGrafter"/>
</dbReference>
<evidence type="ECO:0000256" key="4">
    <source>
        <dbReference type="ARBA" id="ARBA00023277"/>
    </source>
</evidence>
<keyword evidence="3 5" id="KW-0413">Isomerase</keyword>